<dbReference type="InterPro" id="IPR029787">
    <property type="entry name" value="Nucleotide_cyclase"/>
</dbReference>
<dbReference type="CDD" id="cd01949">
    <property type="entry name" value="GGDEF"/>
    <property type="match status" value="1"/>
</dbReference>
<reference evidence="6" key="1">
    <citation type="journal article" date="2019" name="Int. J. Syst. Evol. Microbiol.">
        <title>The Global Catalogue of Microorganisms (GCM) 10K type strain sequencing project: providing services to taxonomists for standard genome sequencing and annotation.</title>
        <authorList>
            <consortium name="The Broad Institute Genomics Platform"/>
            <consortium name="The Broad Institute Genome Sequencing Center for Infectious Disease"/>
            <person name="Wu L."/>
            <person name="Ma J."/>
        </authorList>
    </citation>
    <scope>NUCLEOTIDE SEQUENCE [LARGE SCALE GENOMIC DNA]</scope>
    <source>
        <strain evidence="6">CGMCC 1.15905</strain>
    </source>
</reference>
<accession>A0ABQ1HJU1</accession>
<keyword evidence="6" id="KW-1185">Reference proteome</keyword>
<dbReference type="PROSITE" id="PS50887">
    <property type="entry name" value="GGDEF"/>
    <property type="match status" value="1"/>
</dbReference>
<evidence type="ECO:0000256" key="1">
    <source>
        <dbReference type="SAM" id="Coils"/>
    </source>
</evidence>
<feature type="domain" description="EAL" evidence="3">
    <location>
        <begin position="623"/>
        <end position="876"/>
    </location>
</feature>
<dbReference type="PANTHER" id="PTHR44757:SF2">
    <property type="entry name" value="BIOFILM ARCHITECTURE MAINTENANCE PROTEIN MBAA"/>
    <property type="match status" value="1"/>
</dbReference>
<dbReference type="InterPro" id="IPR035919">
    <property type="entry name" value="EAL_sf"/>
</dbReference>
<dbReference type="InterPro" id="IPR029016">
    <property type="entry name" value="GAF-like_dom_sf"/>
</dbReference>
<keyword evidence="1" id="KW-0175">Coiled coil</keyword>
<dbReference type="Proteomes" id="UP000623419">
    <property type="component" value="Unassembled WGS sequence"/>
</dbReference>
<feature type="coiled-coil region" evidence="1">
    <location>
        <begin position="397"/>
        <end position="431"/>
    </location>
</feature>
<gene>
    <name evidence="5" type="ORF">GCM10011521_17610</name>
</gene>
<comment type="caution">
    <text evidence="5">The sequence shown here is derived from an EMBL/GenBank/DDBJ whole genome shotgun (WGS) entry which is preliminary data.</text>
</comment>
<name>A0ABQ1HJU1_9GAMM</name>
<dbReference type="RefSeq" id="WP_188663306.1">
    <property type="nucleotide sequence ID" value="NZ_BMKC01000002.1"/>
</dbReference>
<feature type="region of interest" description="Disordered" evidence="2">
    <location>
        <begin position="1"/>
        <end position="23"/>
    </location>
</feature>
<dbReference type="SUPFAM" id="SSF141868">
    <property type="entry name" value="EAL domain-like"/>
    <property type="match status" value="1"/>
</dbReference>
<evidence type="ECO:0000313" key="6">
    <source>
        <dbReference type="Proteomes" id="UP000623419"/>
    </source>
</evidence>
<dbReference type="SUPFAM" id="SSF55781">
    <property type="entry name" value="GAF domain-like"/>
    <property type="match status" value="2"/>
</dbReference>
<dbReference type="CDD" id="cd01948">
    <property type="entry name" value="EAL"/>
    <property type="match status" value="1"/>
</dbReference>
<dbReference type="Gene3D" id="3.30.450.40">
    <property type="match status" value="2"/>
</dbReference>
<dbReference type="Pfam" id="PF13185">
    <property type="entry name" value="GAF_2"/>
    <property type="match status" value="2"/>
</dbReference>
<proteinExistence type="predicted"/>
<dbReference type="InterPro" id="IPR052155">
    <property type="entry name" value="Biofilm_reg_signaling"/>
</dbReference>
<dbReference type="PROSITE" id="PS50883">
    <property type="entry name" value="EAL"/>
    <property type="match status" value="1"/>
</dbReference>
<protein>
    <submittedName>
        <fullName evidence="5">Bifunctional diguanylate cyclase/phosphodiesterase</fullName>
    </submittedName>
</protein>
<dbReference type="InterPro" id="IPR043128">
    <property type="entry name" value="Rev_trsase/Diguanyl_cyclase"/>
</dbReference>
<dbReference type="SMART" id="SM00052">
    <property type="entry name" value="EAL"/>
    <property type="match status" value="1"/>
</dbReference>
<dbReference type="Pfam" id="PF00990">
    <property type="entry name" value="GGDEF"/>
    <property type="match status" value="1"/>
</dbReference>
<dbReference type="SMART" id="SM00267">
    <property type="entry name" value="GGDEF"/>
    <property type="match status" value="1"/>
</dbReference>
<dbReference type="SUPFAM" id="SSF55073">
    <property type="entry name" value="Nucleotide cyclase"/>
    <property type="match status" value="1"/>
</dbReference>
<evidence type="ECO:0000313" key="5">
    <source>
        <dbReference type="EMBL" id="GGA79831.1"/>
    </source>
</evidence>
<dbReference type="PANTHER" id="PTHR44757">
    <property type="entry name" value="DIGUANYLATE CYCLASE DGCP"/>
    <property type="match status" value="1"/>
</dbReference>
<feature type="compositionally biased region" description="Polar residues" evidence="2">
    <location>
        <begin position="1"/>
        <end position="11"/>
    </location>
</feature>
<evidence type="ECO:0000259" key="3">
    <source>
        <dbReference type="PROSITE" id="PS50883"/>
    </source>
</evidence>
<dbReference type="SMART" id="SM00065">
    <property type="entry name" value="GAF"/>
    <property type="match status" value="2"/>
</dbReference>
<dbReference type="Pfam" id="PF00563">
    <property type="entry name" value="EAL"/>
    <property type="match status" value="1"/>
</dbReference>
<dbReference type="Gene3D" id="3.20.20.450">
    <property type="entry name" value="EAL domain"/>
    <property type="match status" value="1"/>
</dbReference>
<dbReference type="InterPro" id="IPR001633">
    <property type="entry name" value="EAL_dom"/>
</dbReference>
<evidence type="ECO:0000259" key="4">
    <source>
        <dbReference type="PROSITE" id="PS50887"/>
    </source>
</evidence>
<evidence type="ECO:0000256" key="2">
    <source>
        <dbReference type="SAM" id="MobiDB-lite"/>
    </source>
</evidence>
<dbReference type="InterPro" id="IPR003018">
    <property type="entry name" value="GAF"/>
</dbReference>
<sequence>MKPRSPLSSNVATATPPPAGPVRLRAEDPAELAAEVQRLRVDVERLGRAERLQRALFAISDLASSGEDTATVMRGLHEIVGRLMYAENFYIVRYAPETDTMRFIYFADSQDPICPDPDEEIPASEMGNSLTLALIRHGKPVLGPSVDVRIELGVGRDETLGPDSEDWLGVPMVDEGVVRGAVVVQSYDPNTRYSEDDRALLGYVAQHILTALARRDAQEELERRVDERTSELRQQVAERERSERLQAALFRIAEQAGRSESIEVFYAEVHGIVSALLDARNFFIALLTPDGQELDFPYSVDERDQARPRRKLARGLTEFVLASGEPLLTDRNGIHSLVAEGKVQSFGTPSVCWLGVPLQIEGAVAGVIAVQSYTPDYLYTKRDQELLSFVSFHIAQALERRQAHESLREAYAELEQRVAARTSELADANRELLDQISVRERMEHKLKHEAMHDTLTGLPNRSHLLGRMGLALSRYRYDRKQLFAVLFLDLDRFKVVNDSVGHLVGDELLKEAARRISSCVRDPDMVARLGGDEFAIVLDFIHTVEDAVAVAERVITSLAEPMRIAGKELYTSASIGIALVDPRYRSPEELLRDADVAMYRAKATGRQRFAIFDEHLHEAALKLLELEGDLRRALHRQEFVPHYQPILSLADGRLVGFEALMRWHHPVRGLCVPGDFLGTAEETGSLEHMDWQLYDLVCKDIRRLSVGRAYTTLNVSPRHLRAPDFDERLLELMTRYGVRPANLRLEVTEGALLEQPEEVQACLGRLRDAGVLTLLDDFGTGYSSLSYLHRFPLHGLKIDRSFVHELRSGESGGSTAIVRAIRLLADSLGLEVIAEGIESEEQRYQLRLLGLSLGQGYLFSKPASADEILERYGLSVD</sequence>
<dbReference type="EMBL" id="BMKC01000002">
    <property type="protein sequence ID" value="GGA79831.1"/>
    <property type="molecule type" value="Genomic_DNA"/>
</dbReference>
<dbReference type="InterPro" id="IPR000160">
    <property type="entry name" value="GGDEF_dom"/>
</dbReference>
<dbReference type="NCBIfam" id="TIGR00254">
    <property type="entry name" value="GGDEF"/>
    <property type="match status" value="1"/>
</dbReference>
<organism evidence="5 6">
    <name type="scientific">Arenimonas soli</name>
    <dbReference type="NCBI Taxonomy" id="2269504"/>
    <lineage>
        <taxon>Bacteria</taxon>
        <taxon>Pseudomonadati</taxon>
        <taxon>Pseudomonadota</taxon>
        <taxon>Gammaproteobacteria</taxon>
        <taxon>Lysobacterales</taxon>
        <taxon>Lysobacteraceae</taxon>
        <taxon>Arenimonas</taxon>
    </lineage>
</organism>
<dbReference type="Gene3D" id="3.30.70.270">
    <property type="match status" value="1"/>
</dbReference>
<feature type="domain" description="GGDEF" evidence="4">
    <location>
        <begin position="481"/>
        <end position="614"/>
    </location>
</feature>